<dbReference type="Proteomes" id="UP000078292">
    <property type="component" value="Unassembled WGS sequence"/>
</dbReference>
<feature type="domain" description="UvrD-like helicase ATP-binding" evidence="7">
    <location>
        <begin position="184"/>
        <end position="597"/>
    </location>
</feature>
<keyword evidence="1 5" id="KW-0547">Nucleotide-binding</keyword>
<keyword evidence="2 5" id="KW-0378">Hydrolase</keyword>
<dbReference type="RefSeq" id="WP_043055738.1">
    <property type="nucleotide sequence ID" value="NZ_LXEY01000115.1"/>
</dbReference>
<evidence type="ECO:0000256" key="1">
    <source>
        <dbReference type="ARBA" id="ARBA00022741"/>
    </source>
</evidence>
<dbReference type="AlphaFoldDB" id="A0A1B7LV05"/>
<evidence type="ECO:0000256" key="3">
    <source>
        <dbReference type="ARBA" id="ARBA00022806"/>
    </source>
</evidence>
<dbReference type="GO" id="GO:0003677">
    <property type="term" value="F:DNA binding"/>
    <property type="evidence" value="ECO:0007669"/>
    <property type="project" value="InterPro"/>
</dbReference>
<dbReference type="EMBL" id="LXEY01000115">
    <property type="protein sequence ID" value="OAV51549.1"/>
    <property type="molecule type" value="Genomic_DNA"/>
</dbReference>
<evidence type="ECO:0000256" key="2">
    <source>
        <dbReference type="ARBA" id="ARBA00022801"/>
    </source>
</evidence>
<organism evidence="8 9">
    <name type="scientific">Enteractinococcus helveticum</name>
    <dbReference type="NCBI Taxonomy" id="1837282"/>
    <lineage>
        <taxon>Bacteria</taxon>
        <taxon>Bacillati</taxon>
        <taxon>Actinomycetota</taxon>
        <taxon>Actinomycetes</taxon>
        <taxon>Micrococcales</taxon>
        <taxon>Micrococcaceae</taxon>
    </lineage>
</organism>
<gene>
    <name evidence="8" type="ORF">A6F49_02015</name>
</gene>
<protein>
    <submittedName>
        <fullName evidence="8">AAA family ATPase</fullName>
    </submittedName>
</protein>
<dbReference type="InterPro" id="IPR027417">
    <property type="entry name" value="P-loop_NTPase"/>
</dbReference>
<dbReference type="SUPFAM" id="SSF52540">
    <property type="entry name" value="P-loop containing nucleoside triphosphate hydrolases"/>
    <property type="match status" value="1"/>
</dbReference>
<dbReference type="InterPro" id="IPR014016">
    <property type="entry name" value="UvrD-like_ATP-bd"/>
</dbReference>
<evidence type="ECO:0000256" key="4">
    <source>
        <dbReference type="ARBA" id="ARBA00022840"/>
    </source>
</evidence>
<evidence type="ECO:0000256" key="6">
    <source>
        <dbReference type="SAM" id="Coils"/>
    </source>
</evidence>
<dbReference type="GO" id="GO:0043138">
    <property type="term" value="F:3'-5' DNA helicase activity"/>
    <property type="evidence" value="ECO:0007669"/>
    <property type="project" value="TreeGrafter"/>
</dbReference>
<dbReference type="Gene3D" id="3.40.50.300">
    <property type="entry name" value="P-loop containing nucleotide triphosphate hydrolases"/>
    <property type="match status" value="3"/>
</dbReference>
<reference evidence="8 9" key="1">
    <citation type="submission" date="2016-04" db="EMBL/GenBank/DDBJ databases">
        <title>First whole genome shotgun sequence of the bacterium Enteractinococcus sp. strain UASWS1574.</title>
        <authorList>
            <person name="Crovadore J."/>
            <person name="Chablais R."/>
            <person name="Lefort F."/>
        </authorList>
    </citation>
    <scope>NUCLEOTIDE SEQUENCE [LARGE SCALE GENOMIC DNA]</scope>
    <source>
        <strain evidence="8 9">UASWS1574</strain>
    </source>
</reference>
<dbReference type="GO" id="GO:0000725">
    <property type="term" value="P:recombinational repair"/>
    <property type="evidence" value="ECO:0007669"/>
    <property type="project" value="TreeGrafter"/>
</dbReference>
<dbReference type="InterPro" id="IPR027785">
    <property type="entry name" value="UvrD-like_helicase_C"/>
</dbReference>
<dbReference type="GO" id="GO:0005829">
    <property type="term" value="C:cytosol"/>
    <property type="evidence" value="ECO:0007669"/>
    <property type="project" value="TreeGrafter"/>
</dbReference>
<keyword evidence="4 5" id="KW-0067">ATP-binding</keyword>
<dbReference type="Pfam" id="PF13538">
    <property type="entry name" value="UvrD_C_2"/>
    <property type="match status" value="1"/>
</dbReference>
<dbReference type="STRING" id="1837282.A6F49_02015"/>
<evidence type="ECO:0000256" key="5">
    <source>
        <dbReference type="PROSITE-ProRule" id="PRU00560"/>
    </source>
</evidence>
<dbReference type="InterPro" id="IPR000212">
    <property type="entry name" value="DNA_helicase_UvrD/REP"/>
</dbReference>
<dbReference type="GO" id="GO:0016787">
    <property type="term" value="F:hydrolase activity"/>
    <property type="evidence" value="ECO:0007669"/>
    <property type="project" value="UniProtKB-UniRule"/>
</dbReference>
<dbReference type="PANTHER" id="PTHR11070">
    <property type="entry name" value="UVRD / RECB / PCRA DNA HELICASE FAMILY MEMBER"/>
    <property type="match status" value="1"/>
</dbReference>
<accession>A0A1B7LV05</accession>
<dbReference type="PROSITE" id="PS51198">
    <property type="entry name" value="UVRD_HELICASE_ATP_BIND"/>
    <property type="match status" value="1"/>
</dbReference>
<keyword evidence="9" id="KW-1185">Reference proteome</keyword>
<comment type="caution">
    <text evidence="8">The sequence shown here is derived from an EMBL/GenBank/DDBJ whole genome shotgun (WGS) entry which is preliminary data.</text>
</comment>
<evidence type="ECO:0000259" key="7">
    <source>
        <dbReference type="PROSITE" id="PS51198"/>
    </source>
</evidence>
<keyword evidence="6" id="KW-0175">Coiled coil</keyword>
<dbReference type="PANTHER" id="PTHR11070:SF45">
    <property type="entry name" value="DNA 3'-5' HELICASE"/>
    <property type="match status" value="1"/>
</dbReference>
<dbReference type="OrthoDB" id="9787585at2"/>
<feature type="coiled-coil region" evidence="6">
    <location>
        <begin position="18"/>
        <end position="49"/>
    </location>
</feature>
<proteinExistence type="predicted"/>
<dbReference type="GO" id="GO:0005524">
    <property type="term" value="F:ATP binding"/>
    <property type="evidence" value="ECO:0007669"/>
    <property type="project" value="UniProtKB-UniRule"/>
</dbReference>
<evidence type="ECO:0000313" key="8">
    <source>
        <dbReference type="EMBL" id="OAV51549.1"/>
    </source>
</evidence>
<sequence length="763" mass="85214">MTDQYASTDTTSWYQQQLDEERNYVARLYERLDTLRNEKKQQLVRIQAQGLQGSYQNQSERDSFASLYQDRINQLDAVDDRLVFGRLDTDDAVARHIGRIGLSDNQHTRILVDWRAPEAAPFYQATAANRQEVARRRHIMMSGRTVESFEDDVLTSTESAQASQALLSAVSAPRTGAMGDIVGTIQREQDEIIRDEMRGVLVVQGGPGTGKTAVALHRAAYLLYTYRDRLAKSGVLLVGPSEAFMNYIDQVLPSLGETGVVMRSLGNLYPGIEARPETDHAAAEIKGRSVMQDVITNAVMLRQRSIPETTWVTVDGIRLRVRPIQIRRAIGHARESGKPHNQAREVFVDHMVRTLYDQMRDIVSPKREDGLVNKADRSYLRQEIRQSREVRKLLNLCWMPLTPTGLVDELLSRPKYLVDAAPMLSATEIKTLLRAPGTPFTEADVPLIDEAAVAVGDLVSEAGQGSKKAQQRNLDTAEAALENMHYTLEDIGVDGVVTPEMLAAAQEPETTWASVADRAQRDRTWTYGHVIVDEAQELSHMQWRMLFRRSPLRSFTIVGDLAQASGADPSTDWGSILEPFAPNHWRLAELTVNYRTPERITQAAAQVATAAGRRVTTPTALREGDHDPELIRTTVEDLDKVLVTAVDQQFQSFPDELIGVIAVGEDYSKVHQMLEKIYPGQVWTGTGRRRDRNIALVTAQESKGLEYDAVIIVEPQHVVQQDGESVGNLYVAMTRATQTLTLITTALTNQLPAGLRDIQAKNF</sequence>
<keyword evidence="3 5" id="KW-0347">Helicase</keyword>
<evidence type="ECO:0000313" key="9">
    <source>
        <dbReference type="Proteomes" id="UP000078292"/>
    </source>
</evidence>
<name>A0A1B7LV05_9MICC</name>
<feature type="binding site" evidence="5">
    <location>
        <begin position="205"/>
        <end position="212"/>
    </location>
    <ligand>
        <name>ATP</name>
        <dbReference type="ChEBI" id="CHEBI:30616"/>
    </ligand>
</feature>